<dbReference type="EMBL" id="ON529857">
    <property type="protein sequence ID" value="USN15271.1"/>
    <property type="molecule type" value="Genomic_DNA"/>
</dbReference>
<sequence>MTDRLIPLTLDDIIAYHKGYAADLERHLAAGGLSDDLRTKAEEDLLMAHRIVRSLRFLGCAQREALRVGPIAHAARDAFYNLPAPVKPDEGEAFVTVESALEAMESVIGMMAIPLGPDDCEACKGARGGTKGNENIVDGRKLCDWCSADATRRARGETEEHKSLHNRTPGCTGVIVSASGGGVTCTECPGWFCY</sequence>
<name>A0A9E7MQZ7_9CAUD</name>
<accession>A0A9E7MQZ7</accession>
<keyword evidence="2" id="KW-1185">Reference proteome</keyword>
<evidence type="ECO:0000313" key="2">
    <source>
        <dbReference type="Proteomes" id="UP001056576"/>
    </source>
</evidence>
<evidence type="ECO:0000313" key="1">
    <source>
        <dbReference type="EMBL" id="USN15271.1"/>
    </source>
</evidence>
<protein>
    <submittedName>
        <fullName evidence="1">Uncharacterized protein</fullName>
    </submittedName>
</protein>
<dbReference type="Proteomes" id="UP001056576">
    <property type="component" value="Segment"/>
</dbReference>
<gene>
    <name evidence="1" type="ORF">KIKIMORA_01250</name>
</gene>
<proteinExistence type="predicted"/>
<reference evidence="1 2" key="1">
    <citation type="submission" date="2022-05" db="EMBL/GenBank/DDBJ databases">
        <authorList>
            <person name="Friedrich I."/>
            <person name="Poehlein A."/>
            <person name="Schneider D."/>
            <person name="Hertel R."/>
            <person name="Daniel R."/>
        </authorList>
    </citation>
    <scope>NUCLEOTIDE SEQUENCE [LARGE SCALE GENOMIC DNA]</scope>
</reference>
<organism evidence="1 2">
    <name type="scientific">Brevundimonas phage vB_BpoS-Kikimora</name>
    <dbReference type="NCBI Taxonomy" id="2948601"/>
    <lineage>
        <taxon>Viruses</taxon>
        <taxon>Duplodnaviria</taxon>
        <taxon>Heunggongvirae</taxon>
        <taxon>Uroviricota</taxon>
        <taxon>Caudoviricetes</taxon>
        <taxon>Jeanschmidtviridae</taxon>
        <taxon>Kikimoravirus</taxon>
        <taxon>Kikimoravirus kikimora</taxon>
    </lineage>
</organism>